<name>A0A0U1LV23_TALIS</name>
<dbReference type="Proteomes" id="UP000054383">
    <property type="component" value="Unassembled WGS sequence"/>
</dbReference>
<evidence type="ECO:0000313" key="1">
    <source>
        <dbReference type="EMBL" id="CRG86501.1"/>
    </source>
</evidence>
<accession>A0A0U1LV23</accession>
<dbReference type="AlphaFoldDB" id="A0A0U1LV23"/>
<evidence type="ECO:0000313" key="2">
    <source>
        <dbReference type="Proteomes" id="UP000054383"/>
    </source>
</evidence>
<keyword evidence="2" id="KW-1185">Reference proteome</keyword>
<proteinExistence type="predicted"/>
<evidence type="ECO:0008006" key="3">
    <source>
        <dbReference type="Google" id="ProtNLM"/>
    </source>
</evidence>
<reference evidence="1 2" key="1">
    <citation type="submission" date="2015-04" db="EMBL/GenBank/DDBJ databases">
        <authorList>
            <person name="Syromyatnikov M.Y."/>
            <person name="Popov V.N."/>
        </authorList>
    </citation>
    <scope>NUCLEOTIDE SEQUENCE [LARGE SCALE GENOMIC DNA]</scope>
    <source>
        <strain evidence="1">WF-38-12</strain>
    </source>
</reference>
<dbReference type="EMBL" id="CVMT01000002">
    <property type="protein sequence ID" value="CRG86501.1"/>
    <property type="molecule type" value="Genomic_DNA"/>
</dbReference>
<sequence>MNSNLAVERISLRLLPLEFLQSIVELLPNRDYKGARLACRSVCNAVSLRLDGVLMSTNQRNIEIAKAVANDGTHRKRAVEIVWDNSLPAIT</sequence>
<dbReference type="STRING" id="28573.A0A0U1LV23"/>
<organism evidence="1 2">
    <name type="scientific">Talaromyces islandicus</name>
    <name type="common">Penicillium islandicum</name>
    <dbReference type="NCBI Taxonomy" id="28573"/>
    <lineage>
        <taxon>Eukaryota</taxon>
        <taxon>Fungi</taxon>
        <taxon>Dikarya</taxon>
        <taxon>Ascomycota</taxon>
        <taxon>Pezizomycotina</taxon>
        <taxon>Eurotiomycetes</taxon>
        <taxon>Eurotiomycetidae</taxon>
        <taxon>Eurotiales</taxon>
        <taxon>Trichocomaceae</taxon>
        <taxon>Talaromyces</taxon>
        <taxon>Talaromyces sect. Islandici</taxon>
    </lineage>
</organism>
<gene>
    <name evidence="1" type="ORF">PISL3812_03507</name>
</gene>
<protein>
    <recommendedName>
        <fullName evidence="3">F-box domain-containing protein</fullName>
    </recommendedName>
</protein>